<accession>A0A1Y1WI00</accession>
<evidence type="ECO:0000256" key="1">
    <source>
        <dbReference type="ARBA" id="ARBA00009078"/>
    </source>
</evidence>
<dbReference type="Proteomes" id="UP000193922">
    <property type="component" value="Unassembled WGS sequence"/>
</dbReference>
<dbReference type="Pfam" id="PF04180">
    <property type="entry name" value="LTV"/>
    <property type="match status" value="2"/>
</dbReference>
<dbReference type="GO" id="GO:0005634">
    <property type="term" value="C:nucleus"/>
    <property type="evidence" value="ECO:0007669"/>
    <property type="project" value="TreeGrafter"/>
</dbReference>
<feature type="compositionally biased region" description="Acidic residues" evidence="2">
    <location>
        <begin position="452"/>
        <end position="463"/>
    </location>
</feature>
<sequence length="529" mass="60370">MPKKFIDKKKATTYKLVYRSQDDPLAFEEGASDRVFVEVGKSGQPKNKGKMIDPDQTVEQSLRDLALDDIPEEDLDGPRDAGKAALYGVYLDDREYDYTKHLRVVGSGGGVMLEASGAKKERAAGIQFTEEEEEEEEEAAGPSKFAMPAELLPSQHHMDIRAEAFPTGPQPHMNSDLREALEALEDDGVEEFDDDFLGQLNADQAPEGAEMSDEYDEFQDDEDFDPEDVFAHVRRMKAQRKYDSDSECGFSDDMPEAASDFSMSSSAMFRNDKLTLLDDQFDAVEAMYEREETDSEDERYDEDGHGIVEYDSDGNAKSISTRPDFQHVMDEFLSEFELTGKRLQVKLEGGDGAGKLSTVRNAMLKEGQDADASRKELLEKGLKMIDEANERAANDDYADLDDQFQEKQRVPWDCQTILTTYSTLDNHPSTIYEKRAPRIKVSRKTGFPMVENPDEEKEEAVEEEDRKNMGEARSKGETKEEKRLRKQQLKDAKRDRREQKKETRSVFAEKRDRRMQSKKDRAQYVIHMD</sequence>
<feature type="compositionally biased region" description="Acidic residues" evidence="2">
    <location>
        <begin position="129"/>
        <end position="139"/>
    </location>
</feature>
<protein>
    <recommendedName>
        <fullName evidence="5">Low temperature viability protein</fullName>
    </recommendedName>
</protein>
<dbReference type="STRING" id="61395.A0A1Y1WI00"/>
<feature type="region of interest" description="Disordered" evidence="2">
    <location>
        <begin position="288"/>
        <end position="319"/>
    </location>
</feature>
<reference evidence="3 4" key="1">
    <citation type="submission" date="2016-07" db="EMBL/GenBank/DDBJ databases">
        <title>Pervasive Adenine N6-methylation of Active Genes in Fungi.</title>
        <authorList>
            <consortium name="DOE Joint Genome Institute"/>
            <person name="Mondo S.J."/>
            <person name="Dannebaum R.O."/>
            <person name="Kuo R.C."/>
            <person name="Labutti K."/>
            <person name="Haridas S."/>
            <person name="Kuo A."/>
            <person name="Salamov A."/>
            <person name="Ahrendt S.R."/>
            <person name="Lipzen A."/>
            <person name="Sullivan W."/>
            <person name="Andreopoulos W.B."/>
            <person name="Clum A."/>
            <person name="Lindquist E."/>
            <person name="Daum C."/>
            <person name="Ramamoorthy G.K."/>
            <person name="Gryganskyi A."/>
            <person name="Culley D."/>
            <person name="Magnuson J.K."/>
            <person name="James T.Y."/>
            <person name="O'Malley M.A."/>
            <person name="Stajich J.E."/>
            <person name="Spatafora J.W."/>
            <person name="Visel A."/>
            <person name="Grigoriev I.V."/>
        </authorList>
    </citation>
    <scope>NUCLEOTIDE SEQUENCE [LARGE SCALE GENOMIC DNA]</scope>
    <source>
        <strain evidence="3 4">ATCC 12442</strain>
    </source>
</reference>
<evidence type="ECO:0000256" key="2">
    <source>
        <dbReference type="SAM" id="MobiDB-lite"/>
    </source>
</evidence>
<feature type="compositionally biased region" description="Basic and acidic residues" evidence="2">
    <location>
        <begin position="464"/>
        <end position="529"/>
    </location>
</feature>
<feature type="region of interest" description="Disordered" evidence="2">
    <location>
        <begin position="441"/>
        <end position="529"/>
    </location>
</feature>
<dbReference type="GO" id="GO:0042274">
    <property type="term" value="P:ribosomal small subunit biogenesis"/>
    <property type="evidence" value="ECO:0007669"/>
    <property type="project" value="InterPro"/>
</dbReference>
<dbReference type="GO" id="GO:0030688">
    <property type="term" value="C:preribosome, small subunit precursor"/>
    <property type="evidence" value="ECO:0007669"/>
    <property type="project" value="TreeGrafter"/>
</dbReference>
<comment type="caution">
    <text evidence="3">The sequence shown here is derived from an EMBL/GenBank/DDBJ whole genome shotgun (WGS) entry which is preliminary data.</text>
</comment>
<dbReference type="InterPro" id="IPR007307">
    <property type="entry name" value="Ltv1"/>
</dbReference>
<dbReference type="RefSeq" id="XP_040746540.1">
    <property type="nucleotide sequence ID" value="XM_040886616.1"/>
</dbReference>
<dbReference type="GeneID" id="63803264"/>
<evidence type="ECO:0000313" key="3">
    <source>
        <dbReference type="EMBL" id="ORX73200.1"/>
    </source>
</evidence>
<proteinExistence type="inferred from homology"/>
<dbReference type="GO" id="GO:0005829">
    <property type="term" value="C:cytosol"/>
    <property type="evidence" value="ECO:0007669"/>
    <property type="project" value="TreeGrafter"/>
</dbReference>
<name>A0A1Y1WI00_9FUNG</name>
<feature type="compositionally biased region" description="Acidic residues" evidence="2">
    <location>
        <begin position="291"/>
        <end position="301"/>
    </location>
</feature>
<dbReference type="GO" id="GO:0000056">
    <property type="term" value="P:ribosomal small subunit export from nucleus"/>
    <property type="evidence" value="ECO:0007669"/>
    <property type="project" value="TreeGrafter"/>
</dbReference>
<dbReference type="AlphaFoldDB" id="A0A1Y1WI00"/>
<organism evidence="3 4">
    <name type="scientific">Linderina pennispora</name>
    <dbReference type="NCBI Taxonomy" id="61395"/>
    <lineage>
        <taxon>Eukaryota</taxon>
        <taxon>Fungi</taxon>
        <taxon>Fungi incertae sedis</taxon>
        <taxon>Zoopagomycota</taxon>
        <taxon>Kickxellomycotina</taxon>
        <taxon>Kickxellomycetes</taxon>
        <taxon>Kickxellales</taxon>
        <taxon>Kickxellaceae</taxon>
        <taxon>Linderina</taxon>
    </lineage>
</organism>
<dbReference type="PANTHER" id="PTHR21531:SF0">
    <property type="entry name" value="PROTEIN LTV1 HOMOLOG"/>
    <property type="match status" value="1"/>
</dbReference>
<dbReference type="PANTHER" id="PTHR21531">
    <property type="entry name" value="LOW-TEMPERATURE VIABILITY PROTEIN LTV1-RELATED"/>
    <property type="match status" value="1"/>
</dbReference>
<dbReference type="EMBL" id="MCFD01000002">
    <property type="protein sequence ID" value="ORX73200.1"/>
    <property type="molecule type" value="Genomic_DNA"/>
</dbReference>
<evidence type="ECO:0000313" key="4">
    <source>
        <dbReference type="Proteomes" id="UP000193922"/>
    </source>
</evidence>
<gene>
    <name evidence="3" type="ORF">DL89DRAFT_265329</name>
</gene>
<evidence type="ECO:0008006" key="5">
    <source>
        <dbReference type="Google" id="ProtNLM"/>
    </source>
</evidence>
<feature type="region of interest" description="Disordered" evidence="2">
    <location>
        <begin position="116"/>
        <end position="142"/>
    </location>
</feature>
<comment type="similarity">
    <text evidence="1">Belongs to the LTV1 family.</text>
</comment>
<dbReference type="OrthoDB" id="5852896at2759"/>
<keyword evidence="4" id="KW-1185">Reference proteome</keyword>